<proteinExistence type="predicted"/>
<reference evidence="2" key="1">
    <citation type="submission" date="2023-06" db="EMBL/GenBank/DDBJ databases">
        <title>Genome-scale phylogeny and comparative genomics of the fungal order Sordariales.</title>
        <authorList>
            <consortium name="Lawrence Berkeley National Laboratory"/>
            <person name="Hensen N."/>
            <person name="Bonometti L."/>
            <person name="Westerberg I."/>
            <person name="Brannstrom I.O."/>
            <person name="Guillou S."/>
            <person name="Cros-Aarteil S."/>
            <person name="Calhoun S."/>
            <person name="Haridas S."/>
            <person name="Kuo A."/>
            <person name="Mondo S."/>
            <person name="Pangilinan J."/>
            <person name="Riley R."/>
            <person name="LaButti K."/>
            <person name="Andreopoulos B."/>
            <person name="Lipzen A."/>
            <person name="Chen C."/>
            <person name="Yanf M."/>
            <person name="Daum C."/>
            <person name="Ng V."/>
            <person name="Clum A."/>
            <person name="Steindorff A."/>
            <person name="Ohm R."/>
            <person name="Martin F."/>
            <person name="Silar P."/>
            <person name="Natvig D."/>
            <person name="Lalanne C."/>
            <person name="Gautier V."/>
            <person name="Ament-velasquez S.L."/>
            <person name="Kruys A."/>
            <person name="Hutchinson M.I."/>
            <person name="Powell A.J."/>
            <person name="Barry K."/>
            <person name="Miller A.N."/>
            <person name="Grigoriev I.V."/>
            <person name="Debuchy R."/>
            <person name="Gladieux P."/>
            <person name="Thoren M.H."/>
            <person name="Johannesson H."/>
        </authorList>
    </citation>
    <scope>NUCLEOTIDE SEQUENCE</scope>
    <source>
        <strain evidence="2">SMH3391-2</strain>
    </source>
</reference>
<evidence type="ECO:0000313" key="2">
    <source>
        <dbReference type="EMBL" id="KAK0628155.1"/>
    </source>
</evidence>
<protein>
    <submittedName>
        <fullName evidence="2">Uncharacterized protein</fullName>
    </submittedName>
</protein>
<name>A0AA39X7F1_9PEZI</name>
<comment type="caution">
    <text evidence="2">The sequence shown here is derived from an EMBL/GenBank/DDBJ whole genome shotgun (WGS) entry which is preliminary data.</text>
</comment>
<feature type="compositionally biased region" description="Acidic residues" evidence="1">
    <location>
        <begin position="217"/>
        <end position="226"/>
    </location>
</feature>
<dbReference type="AlphaFoldDB" id="A0AA39X7F1"/>
<accession>A0AA39X7F1</accession>
<sequence>MAPGLSKSLYITPPHQNAHLSIPSAMDHHSPKPSPVNYLSALDKSNNAATKTILSCRLFLRKNGLLEKKLKSVIGRPFKSRTRKKLQQGILAESEEETEDFTMFARSPIRRQEPCSFRTRISDTPTSTTSTAITCSGFEIQPDIQQQQQQLNHQPGQVMYLLFDDHHCVSVERTLFQGRSSQYRPTLFQPTITQATTTMPPALGTHLYMTPNQESIPNDDDDETDNESLSIHHPTTSPTVEEPNNTTTAMDSAVAFSIPIPAKRQRRMSRMAMPFSSPDARQEQHRRLVERRAAEIAQDLPDDWSVINDPSLIPTYAPADIMRRSAQDVLLKGAINQARTARRRMRIFERTCRSFVKTVFEQQGPASSGPYVSTKCVAVGAVY</sequence>
<gene>
    <name evidence="2" type="ORF">B0T17DRAFT_614110</name>
</gene>
<keyword evidence="3" id="KW-1185">Reference proteome</keyword>
<evidence type="ECO:0000313" key="3">
    <source>
        <dbReference type="Proteomes" id="UP001174934"/>
    </source>
</evidence>
<feature type="compositionally biased region" description="Polar residues" evidence="1">
    <location>
        <begin position="227"/>
        <end position="245"/>
    </location>
</feature>
<feature type="region of interest" description="Disordered" evidence="1">
    <location>
        <begin position="209"/>
        <end position="245"/>
    </location>
</feature>
<dbReference type="Proteomes" id="UP001174934">
    <property type="component" value="Unassembled WGS sequence"/>
</dbReference>
<organism evidence="2 3">
    <name type="scientific">Bombardia bombarda</name>
    <dbReference type="NCBI Taxonomy" id="252184"/>
    <lineage>
        <taxon>Eukaryota</taxon>
        <taxon>Fungi</taxon>
        <taxon>Dikarya</taxon>
        <taxon>Ascomycota</taxon>
        <taxon>Pezizomycotina</taxon>
        <taxon>Sordariomycetes</taxon>
        <taxon>Sordariomycetidae</taxon>
        <taxon>Sordariales</taxon>
        <taxon>Lasiosphaeriaceae</taxon>
        <taxon>Bombardia</taxon>
    </lineage>
</organism>
<dbReference type="EMBL" id="JAULSR010000002">
    <property type="protein sequence ID" value="KAK0628155.1"/>
    <property type="molecule type" value="Genomic_DNA"/>
</dbReference>
<evidence type="ECO:0000256" key="1">
    <source>
        <dbReference type="SAM" id="MobiDB-lite"/>
    </source>
</evidence>